<dbReference type="Gene3D" id="3.40.630.30">
    <property type="match status" value="1"/>
</dbReference>
<evidence type="ECO:0000256" key="1">
    <source>
        <dbReference type="ARBA" id="ARBA00022679"/>
    </source>
</evidence>
<dbReference type="InterPro" id="IPR016181">
    <property type="entry name" value="Acyl_CoA_acyltransferase"/>
</dbReference>
<sequence length="156" mass="17607">MSLSFSNIQRSQLPDIEAMEKQLFAQHGYPAFFLRQAYDCWRSGFIVAECEHQIAGYVLIVPKADKCNEAWMLSLAVSPAYQGRGIAKQLVKYALARQSHYQKIYLTVAPDNLPARAIYQSCGFEILIEEENYFDDGESRLVMCRTALNPASTGAQ</sequence>
<dbReference type="PROSITE" id="PS51186">
    <property type="entry name" value="GNAT"/>
    <property type="match status" value="1"/>
</dbReference>
<dbReference type="PANTHER" id="PTHR13947">
    <property type="entry name" value="GNAT FAMILY N-ACETYLTRANSFERASE"/>
    <property type="match status" value="1"/>
</dbReference>
<dbReference type="PANTHER" id="PTHR13947:SF37">
    <property type="entry name" value="LD18367P"/>
    <property type="match status" value="1"/>
</dbReference>
<reference evidence="3 4" key="1">
    <citation type="journal article" date="2018" name="Front. Microbiol.">
        <title>Phylogeny of Vibrio vulnificus from the Analysis of the Core-Genome: Implications for Intra-Species Taxonomy.</title>
        <authorList>
            <person name="Roig F.J."/>
            <person name="Gonzalez-Candelas F."/>
            <person name="Sanjuan E."/>
            <person name="Fouz B."/>
            <person name="Feil E.J."/>
            <person name="Llorens C."/>
            <person name="Baker-Austin C."/>
            <person name="Oliver J.D."/>
            <person name="Danin-Poleg Y."/>
            <person name="Gibas C.J."/>
            <person name="Kashi Y."/>
            <person name="Gulig P.A."/>
            <person name="Morrison S.S."/>
            <person name="Amaro C."/>
        </authorList>
    </citation>
    <scope>NUCLEOTIDE SEQUENCE [LARGE SCALE GENOMIC DNA]</scope>
    <source>
        <strain evidence="3 4">CECT4608</strain>
    </source>
</reference>
<evidence type="ECO:0000313" key="3">
    <source>
        <dbReference type="EMBL" id="POB45188.1"/>
    </source>
</evidence>
<dbReference type="CDD" id="cd04301">
    <property type="entry name" value="NAT_SF"/>
    <property type="match status" value="1"/>
</dbReference>
<name>A0A2S3QZT7_VIBVL</name>
<dbReference type="Pfam" id="PF00583">
    <property type="entry name" value="Acetyltransf_1"/>
    <property type="match status" value="1"/>
</dbReference>
<accession>A0A2S3QZT7</accession>
<evidence type="ECO:0000259" key="2">
    <source>
        <dbReference type="PROSITE" id="PS51186"/>
    </source>
</evidence>
<dbReference type="SUPFAM" id="SSF55729">
    <property type="entry name" value="Acyl-CoA N-acyltransferases (Nat)"/>
    <property type="match status" value="1"/>
</dbReference>
<dbReference type="InterPro" id="IPR050769">
    <property type="entry name" value="NAT_camello-type"/>
</dbReference>
<protein>
    <submittedName>
        <fullName evidence="3">GNAT family N-acetyltransferase</fullName>
    </submittedName>
</protein>
<gene>
    <name evidence="3" type="ORF">CRN52_16860</name>
</gene>
<proteinExistence type="predicted"/>
<dbReference type="Proteomes" id="UP000237466">
    <property type="component" value="Unassembled WGS sequence"/>
</dbReference>
<dbReference type="EMBL" id="PDGH01000117">
    <property type="protein sequence ID" value="POB45188.1"/>
    <property type="molecule type" value="Genomic_DNA"/>
</dbReference>
<comment type="caution">
    <text evidence="3">The sequence shown here is derived from an EMBL/GenBank/DDBJ whole genome shotgun (WGS) entry which is preliminary data.</text>
</comment>
<dbReference type="AlphaFoldDB" id="A0A2S3QZT7"/>
<dbReference type="GO" id="GO:0008080">
    <property type="term" value="F:N-acetyltransferase activity"/>
    <property type="evidence" value="ECO:0007669"/>
    <property type="project" value="InterPro"/>
</dbReference>
<feature type="domain" description="N-acetyltransferase" evidence="2">
    <location>
        <begin position="3"/>
        <end position="148"/>
    </location>
</feature>
<dbReference type="RefSeq" id="WP_103200815.1">
    <property type="nucleotide sequence ID" value="NZ_CP051118.1"/>
</dbReference>
<dbReference type="InterPro" id="IPR000182">
    <property type="entry name" value="GNAT_dom"/>
</dbReference>
<evidence type="ECO:0000313" key="4">
    <source>
        <dbReference type="Proteomes" id="UP000237466"/>
    </source>
</evidence>
<keyword evidence="1 3" id="KW-0808">Transferase</keyword>
<organism evidence="3 4">
    <name type="scientific">Vibrio vulnificus</name>
    <dbReference type="NCBI Taxonomy" id="672"/>
    <lineage>
        <taxon>Bacteria</taxon>
        <taxon>Pseudomonadati</taxon>
        <taxon>Pseudomonadota</taxon>
        <taxon>Gammaproteobacteria</taxon>
        <taxon>Vibrionales</taxon>
        <taxon>Vibrionaceae</taxon>
        <taxon>Vibrio</taxon>
    </lineage>
</organism>